<feature type="region of interest" description="Disordered" evidence="1">
    <location>
        <begin position="59"/>
        <end position="107"/>
    </location>
</feature>
<evidence type="ECO:0000313" key="2">
    <source>
        <dbReference type="EMBL" id="KAK7682324.1"/>
    </source>
</evidence>
<dbReference type="EMBL" id="JASBNA010000036">
    <property type="protein sequence ID" value="KAK7682324.1"/>
    <property type="molecule type" value="Genomic_DNA"/>
</dbReference>
<organism evidence="2 3">
    <name type="scientific">Cerrena zonata</name>
    <dbReference type="NCBI Taxonomy" id="2478898"/>
    <lineage>
        <taxon>Eukaryota</taxon>
        <taxon>Fungi</taxon>
        <taxon>Dikarya</taxon>
        <taxon>Basidiomycota</taxon>
        <taxon>Agaricomycotina</taxon>
        <taxon>Agaricomycetes</taxon>
        <taxon>Polyporales</taxon>
        <taxon>Cerrenaceae</taxon>
        <taxon>Cerrena</taxon>
    </lineage>
</organism>
<protein>
    <submittedName>
        <fullName evidence="2">Uncharacterized protein</fullName>
    </submittedName>
</protein>
<feature type="compositionally biased region" description="Polar residues" evidence="1">
    <location>
        <begin position="59"/>
        <end position="76"/>
    </location>
</feature>
<keyword evidence="3" id="KW-1185">Reference proteome</keyword>
<feature type="compositionally biased region" description="Basic residues" evidence="1">
    <location>
        <begin position="95"/>
        <end position="107"/>
    </location>
</feature>
<reference evidence="2 3" key="1">
    <citation type="submission" date="2022-09" db="EMBL/GenBank/DDBJ databases">
        <authorList>
            <person name="Palmer J.M."/>
        </authorList>
    </citation>
    <scope>NUCLEOTIDE SEQUENCE [LARGE SCALE GENOMIC DNA]</scope>
    <source>
        <strain evidence="2 3">DSM 7382</strain>
    </source>
</reference>
<proteinExistence type="predicted"/>
<dbReference type="AlphaFoldDB" id="A0AAW0FTE4"/>
<dbReference type="Proteomes" id="UP001385951">
    <property type="component" value="Unassembled WGS sequence"/>
</dbReference>
<accession>A0AAW0FTE4</accession>
<evidence type="ECO:0000256" key="1">
    <source>
        <dbReference type="SAM" id="MobiDB-lite"/>
    </source>
</evidence>
<evidence type="ECO:0000313" key="3">
    <source>
        <dbReference type="Proteomes" id="UP001385951"/>
    </source>
</evidence>
<sequence length="107" mass="11413">MSSAPNSPSPSIAALPSFTHSLSSFPTMTSVANDMVHYGNLGRTRNVSEAKLNTVLATTKQRKGMTSNATSPSQSPVLHGSATLADEDDQPLIIPRRKHKLPAQRTT</sequence>
<comment type="caution">
    <text evidence="2">The sequence shown here is derived from an EMBL/GenBank/DDBJ whole genome shotgun (WGS) entry which is preliminary data.</text>
</comment>
<gene>
    <name evidence="2" type="ORF">QCA50_014528</name>
</gene>
<name>A0AAW0FTE4_9APHY</name>